<feature type="signal peptide" evidence="2">
    <location>
        <begin position="1"/>
        <end position="16"/>
    </location>
</feature>
<dbReference type="AlphaFoldDB" id="A0AAV6REP0"/>
<evidence type="ECO:0000313" key="4">
    <source>
        <dbReference type="EMBL" id="KAG7503816.1"/>
    </source>
</evidence>
<feature type="compositionally biased region" description="Acidic residues" evidence="1">
    <location>
        <begin position="323"/>
        <end position="333"/>
    </location>
</feature>
<feature type="compositionally biased region" description="Basic and acidic residues" evidence="1">
    <location>
        <begin position="71"/>
        <end position="236"/>
    </location>
</feature>
<feature type="compositionally biased region" description="Basic and acidic residues" evidence="1">
    <location>
        <begin position="51"/>
        <end position="60"/>
    </location>
</feature>
<evidence type="ECO:0000256" key="1">
    <source>
        <dbReference type="SAM" id="MobiDB-lite"/>
    </source>
</evidence>
<feature type="compositionally biased region" description="Polar residues" evidence="1">
    <location>
        <begin position="266"/>
        <end position="275"/>
    </location>
</feature>
<feature type="chain" id="PRO_5043361193" description="C-type lectin domain-containing protein" evidence="2">
    <location>
        <begin position="17"/>
        <end position="579"/>
    </location>
</feature>
<sequence length="579" mass="65893">MKTLVFVSLCLTVTLAMPPNPGLTKGNQSPLVGDKVTLQGHVEVEVPAPKAELRPKEQQEKMSPVVEVEDEAKPQVKVEQEVKEEPEMKAELELEAKPEVKVEQEVKEDPEMKVEQDVKEEPEVKVEQEVKEEPEMKVEQELPEEPEMKVEQEIKEEPEMKVELELEAKPEVKVEQDVKEEPEVKVEQEVKEEPEMKVEQEVKEEPEMKVELELEAKPEVKVEQDVKEEPDVKVEQDLQEEPDFEKEQERMMELELKLRRDVNAGQELQTGQNPEEGSEVKVVPEDVDQPEFKEEHEGEVMNLKAEYGAAHTEGLVEPLDDDSVMFPEEENDPADGILPVEEEEEGRQVRNAELVSDEDPFTELKPEMMKETLQDEELISYMGIMDEGPALDSLGQPMLSSESYFPEAESGREAFTLQDVPPAEEEPGRGIVRELQVSDQGEKTSQGGSCSSGVVLEGKCYQFFKKPKVAADAEFFCQRSFSGGHLASITSQSAHMEMMNLMMRHNGRYTRTWIGGLRYLDTGRFLWLDGAEWTYADWLLGEPNHTANVENCVEVLANGKFNDFTCWEPQPFICSFPLQ</sequence>
<dbReference type="PROSITE" id="PS50041">
    <property type="entry name" value="C_TYPE_LECTIN_2"/>
    <property type="match status" value="1"/>
</dbReference>
<name>A0AAV6REP0_SOLSE</name>
<dbReference type="InterPro" id="IPR050111">
    <property type="entry name" value="C-type_lectin/snaclec_domain"/>
</dbReference>
<dbReference type="Proteomes" id="UP000693946">
    <property type="component" value="Linkage Group LG2"/>
</dbReference>
<protein>
    <recommendedName>
        <fullName evidence="3">C-type lectin domain-containing protein</fullName>
    </recommendedName>
</protein>
<evidence type="ECO:0000259" key="3">
    <source>
        <dbReference type="PROSITE" id="PS50041"/>
    </source>
</evidence>
<evidence type="ECO:0000313" key="5">
    <source>
        <dbReference type="Proteomes" id="UP000693946"/>
    </source>
</evidence>
<accession>A0AAV6REP0</accession>
<comment type="caution">
    <text evidence="4">The sequence shown here is derived from an EMBL/GenBank/DDBJ whole genome shotgun (WGS) entry which is preliminary data.</text>
</comment>
<feature type="domain" description="C-type lectin" evidence="3">
    <location>
        <begin position="456"/>
        <end position="575"/>
    </location>
</feature>
<dbReference type="Pfam" id="PF00059">
    <property type="entry name" value="Lectin_C"/>
    <property type="match status" value="1"/>
</dbReference>
<keyword evidence="2" id="KW-0732">Signal</keyword>
<dbReference type="SMART" id="SM00034">
    <property type="entry name" value="CLECT"/>
    <property type="match status" value="1"/>
</dbReference>
<feature type="region of interest" description="Disordered" evidence="1">
    <location>
        <begin position="261"/>
        <end position="281"/>
    </location>
</feature>
<organism evidence="4 5">
    <name type="scientific">Solea senegalensis</name>
    <name type="common">Senegalese sole</name>
    <dbReference type="NCBI Taxonomy" id="28829"/>
    <lineage>
        <taxon>Eukaryota</taxon>
        <taxon>Metazoa</taxon>
        <taxon>Chordata</taxon>
        <taxon>Craniata</taxon>
        <taxon>Vertebrata</taxon>
        <taxon>Euteleostomi</taxon>
        <taxon>Actinopterygii</taxon>
        <taxon>Neopterygii</taxon>
        <taxon>Teleostei</taxon>
        <taxon>Neoteleostei</taxon>
        <taxon>Acanthomorphata</taxon>
        <taxon>Carangaria</taxon>
        <taxon>Pleuronectiformes</taxon>
        <taxon>Pleuronectoidei</taxon>
        <taxon>Soleidae</taxon>
        <taxon>Solea</taxon>
    </lineage>
</organism>
<feature type="region of interest" description="Disordered" evidence="1">
    <location>
        <begin position="47"/>
        <end position="249"/>
    </location>
</feature>
<reference evidence="4 5" key="1">
    <citation type="journal article" date="2021" name="Sci. Rep.">
        <title>Chromosome anchoring in Senegalese sole (Solea senegalensis) reveals sex-associated markers and genome rearrangements in flatfish.</title>
        <authorList>
            <person name="Guerrero-Cozar I."/>
            <person name="Gomez-Garrido J."/>
            <person name="Berbel C."/>
            <person name="Martinez-Blanch J.F."/>
            <person name="Alioto T."/>
            <person name="Claros M.G."/>
            <person name="Gagnaire P.A."/>
            <person name="Manchado M."/>
        </authorList>
    </citation>
    <scope>NUCLEOTIDE SEQUENCE [LARGE SCALE GENOMIC DNA]</scope>
    <source>
        <strain evidence="4">Sse05_10M</strain>
    </source>
</reference>
<feature type="region of interest" description="Disordered" evidence="1">
    <location>
        <begin position="323"/>
        <end position="349"/>
    </location>
</feature>
<gene>
    <name evidence="4" type="ORF">JOB18_045462</name>
</gene>
<dbReference type="EMBL" id="JAGKHQ010000012">
    <property type="protein sequence ID" value="KAG7503816.1"/>
    <property type="molecule type" value="Genomic_DNA"/>
</dbReference>
<dbReference type="PANTHER" id="PTHR22803">
    <property type="entry name" value="MANNOSE, PHOSPHOLIPASE, LECTIN RECEPTOR RELATED"/>
    <property type="match status" value="1"/>
</dbReference>
<keyword evidence="5" id="KW-1185">Reference proteome</keyword>
<evidence type="ECO:0000256" key="2">
    <source>
        <dbReference type="SAM" id="SignalP"/>
    </source>
</evidence>
<dbReference type="InterPro" id="IPR001304">
    <property type="entry name" value="C-type_lectin-like"/>
</dbReference>
<proteinExistence type="predicted"/>